<dbReference type="OrthoDB" id="2157103at2759"/>
<protein>
    <submittedName>
        <fullName evidence="2">Uncharacterized protein</fullName>
    </submittedName>
</protein>
<comment type="caution">
    <text evidence="2">The sequence shown here is derived from an EMBL/GenBank/DDBJ whole genome shotgun (WGS) entry which is preliminary data.</text>
</comment>
<organism evidence="2 3">
    <name type="scientific">Cronartium quercuum f. sp. fusiforme G11</name>
    <dbReference type="NCBI Taxonomy" id="708437"/>
    <lineage>
        <taxon>Eukaryota</taxon>
        <taxon>Fungi</taxon>
        <taxon>Dikarya</taxon>
        <taxon>Basidiomycota</taxon>
        <taxon>Pucciniomycotina</taxon>
        <taxon>Pucciniomycetes</taxon>
        <taxon>Pucciniales</taxon>
        <taxon>Coleosporiaceae</taxon>
        <taxon>Cronartium</taxon>
    </lineage>
</organism>
<feature type="region of interest" description="Disordered" evidence="1">
    <location>
        <begin position="33"/>
        <end position="63"/>
    </location>
</feature>
<keyword evidence="3" id="KW-1185">Reference proteome</keyword>
<evidence type="ECO:0000313" key="2">
    <source>
        <dbReference type="EMBL" id="KAG0150939.1"/>
    </source>
</evidence>
<gene>
    <name evidence="2" type="ORF">CROQUDRAFT_630758</name>
</gene>
<proteinExistence type="predicted"/>
<accession>A0A9P6TGF4</accession>
<dbReference type="AlphaFoldDB" id="A0A9P6TGF4"/>
<name>A0A9P6TGF4_9BASI</name>
<dbReference type="EMBL" id="MU167216">
    <property type="protein sequence ID" value="KAG0150939.1"/>
    <property type="molecule type" value="Genomic_DNA"/>
</dbReference>
<reference evidence="2" key="1">
    <citation type="submission" date="2013-11" db="EMBL/GenBank/DDBJ databases">
        <title>Genome sequence of the fusiform rust pathogen reveals effectors for host alternation and coevolution with pine.</title>
        <authorList>
            <consortium name="DOE Joint Genome Institute"/>
            <person name="Smith K."/>
            <person name="Pendleton A."/>
            <person name="Kubisiak T."/>
            <person name="Anderson C."/>
            <person name="Salamov A."/>
            <person name="Aerts A."/>
            <person name="Riley R."/>
            <person name="Clum A."/>
            <person name="Lindquist E."/>
            <person name="Ence D."/>
            <person name="Campbell M."/>
            <person name="Kronenberg Z."/>
            <person name="Feau N."/>
            <person name="Dhillon B."/>
            <person name="Hamelin R."/>
            <person name="Burleigh J."/>
            <person name="Smith J."/>
            <person name="Yandell M."/>
            <person name="Nelson C."/>
            <person name="Grigoriev I."/>
            <person name="Davis J."/>
        </authorList>
    </citation>
    <scope>NUCLEOTIDE SEQUENCE</scope>
    <source>
        <strain evidence="2">G11</strain>
    </source>
</reference>
<sequence>MLFAKAIHRSTLRPVVRSRTDFKTFPQTTIAASLTDAVRPQSSSDEEQEGNKPTQEKVVPNSAQTSIITRDREIMALLDDRCGGMSAVEIDLQDGQMSGLKEHVKRNMFRLI</sequence>
<dbReference type="Proteomes" id="UP000886653">
    <property type="component" value="Unassembled WGS sequence"/>
</dbReference>
<evidence type="ECO:0000256" key="1">
    <source>
        <dbReference type="SAM" id="MobiDB-lite"/>
    </source>
</evidence>
<evidence type="ECO:0000313" key="3">
    <source>
        <dbReference type="Proteomes" id="UP000886653"/>
    </source>
</evidence>